<dbReference type="PRINTS" id="PR00111">
    <property type="entry name" value="ABHYDROLASE"/>
</dbReference>
<proteinExistence type="predicted"/>
<feature type="domain" description="AB hydrolase-1" evidence="1">
    <location>
        <begin position="30"/>
        <end position="251"/>
    </location>
</feature>
<dbReference type="SUPFAM" id="SSF53474">
    <property type="entry name" value="alpha/beta-Hydrolases"/>
    <property type="match status" value="1"/>
</dbReference>
<dbReference type="InterPro" id="IPR029058">
    <property type="entry name" value="AB_hydrolase_fold"/>
</dbReference>
<evidence type="ECO:0000259" key="1">
    <source>
        <dbReference type="Pfam" id="PF12697"/>
    </source>
</evidence>
<name>A0A437LV70_9SPHN</name>
<keyword evidence="3" id="KW-1185">Reference proteome</keyword>
<dbReference type="PANTHER" id="PTHR43689:SF8">
    <property type="entry name" value="ALPHA_BETA-HYDROLASES SUPERFAMILY PROTEIN"/>
    <property type="match status" value="1"/>
</dbReference>
<evidence type="ECO:0000313" key="2">
    <source>
        <dbReference type="EMBL" id="RVT89310.1"/>
    </source>
</evidence>
<gene>
    <name evidence="2" type="ORF">EOD43_21295</name>
</gene>
<reference evidence="2 3" key="1">
    <citation type="submission" date="2019-01" db="EMBL/GenBank/DDBJ databases">
        <authorList>
            <person name="Chen W.-M."/>
        </authorList>
    </citation>
    <scope>NUCLEOTIDE SEQUENCE [LARGE SCALE GENOMIC DNA]</scope>
    <source>
        <strain evidence="2 3">CCP-7</strain>
    </source>
</reference>
<protein>
    <submittedName>
        <fullName evidence="2">Alpha/beta hydrolase</fullName>
    </submittedName>
</protein>
<dbReference type="RefSeq" id="WP_127746229.1">
    <property type="nucleotide sequence ID" value="NZ_SACN01000005.1"/>
</dbReference>
<dbReference type="Proteomes" id="UP000282971">
    <property type="component" value="Unassembled WGS sequence"/>
</dbReference>
<organism evidence="2 3">
    <name type="scientific">Sphingomonas crocodyli</name>
    <dbReference type="NCBI Taxonomy" id="1979270"/>
    <lineage>
        <taxon>Bacteria</taxon>
        <taxon>Pseudomonadati</taxon>
        <taxon>Pseudomonadota</taxon>
        <taxon>Alphaproteobacteria</taxon>
        <taxon>Sphingomonadales</taxon>
        <taxon>Sphingomonadaceae</taxon>
        <taxon>Sphingomonas</taxon>
    </lineage>
</organism>
<dbReference type="GO" id="GO:0016787">
    <property type="term" value="F:hydrolase activity"/>
    <property type="evidence" value="ECO:0007669"/>
    <property type="project" value="UniProtKB-KW"/>
</dbReference>
<dbReference type="AlphaFoldDB" id="A0A437LV70"/>
<sequence length="261" mass="28604">MLESLPLERIDVAGVNAERVKMGSGRPLLYLHDGGGIEFGAGFIERLAQGHEVHALSHPGFGGSDLPGHFDSVDDLAFFYLDYIEQEGLEDVILVGAQFGGWIAAEIATMGSARIGQVVLIDAYGIKVGSRDKQDVADIFYLLPEVIAEMGWHKPRPGTKAPTIEGARRIARNRESHSLYGWSPLLHNPKLVHRLHRIKAPTLVLWGESDRLAPVEYGRAYAERIRGARFELIKEAGALPHVEQTEATARAIEAFLTPVAA</sequence>
<dbReference type="Gene3D" id="3.40.50.1820">
    <property type="entry name" value="alpha/beta hydrolase"/>
    <property type="match status" value="1"/>
</dbReference>
<evidence type="ECO:0000313" key="3">
    <source>
        <dbReference type="Proteomes" id="UP000282971"/>
    </source>
</evidence>
<dbReference type="InterPro" id="IPR000073">
    <property type="entry name" value="AB_hydrolase_1"/>
</dbReference>
<accession>A0A437LV70</accession>
<keyword evidence="2" id="KW-0378">Hydrolase</keyword>
<dbReference type="OrthoDB" id="9793083at2"/>
<dbReference type="Pfam" id="PF12697">
    <property type="entry name" value="Abhydrolase_6"/>
    <property type="match status" value="1"/>
</dbReference>
<comment type="caution">
    <text evidence="2">The sequence shown here is derived from an EMBL/GenBank/DDBJ whole genome shotgun (WGS) entry which is preliminary data.</text>
</comment>
<dbReference type="PANTHER" id="PTHR43689">
    <property type="entry name" value="HYDROLASE"/>
    <property type="match status" value="1"/>
</dbReference>
<dbReference type="EMBL" id="SACN01000005">
    <property type="protein sequence ID" value="RVT89310.1"/>
    <property type="molecule type" value="Genomic_DNA"/>
</dbReference>